<proteinExistence type="inferred from homology"/>
<keyword evidence="2 9" id="KW-0813">Transport</keyword>
<dbReference type="InterPro" id="IPR048634">
    <property type="entry name" value="SecD_SecF_C"/>
</dbReference>
<dbReference type="EMBL" id="JBHRZH010000017">
    <property type="protein sequence ID" value="MFC3763233.1"/>
    <property type="molecule type" value="Genomic_DNA"/>
</dbReference>
<accession>A0ABV7YEJ3</accession>
<dbReference type="NCBIfam" id="TIGR01129">
    <property type="entry name" value="secD"/>
    <property type="match status" value="1"/>
</dbReference>
<evidence type="ECO:0000256" key="7">
    <source>
        <dbReference type="ARBA" id="ARBA00023010"/>
    </source>
</evidence>
<comment type="caution">
    <text evidence="14">The sequence shown here is derived from an EMBL/GenBank/DDBJ whole genome shotgun (WGS) entry which is preliminary data.</text>
</comment>
<evidence type="ECO:0000313" key="15">
    <source>
        <dbReference type="Proteomes" id="UP001595699"/>
    </source>
</evidence>
<dbReference type="RefSeq" id="WP_307782504.1">
    <property type="nucleotide sequence ID" value="NZ_JAFBCM010000001.1"/>
</dbReference>
<keyword evidence="6 9" id="KW-1133">Transmembrane helix</keyword>
<feature type="transmembrane region" description="Helical" evidence="9">
    <location>
        <begin position="492"/>
        <end position="510"/>
    </location>
</feature>
<dbReference type="Gene3D" id="3.30.70.3220">
    <property type="match status" value="1"/>
</dbReference>
<keyword evidence="8 9" id="KW-0472">Membrane</keyword>
<dbReference type="Pfam" id="PF02355">
    <property type="entry name" value="SecD_SecF_C"/>
    <property type="match status" value="1"/>
</dbReference>
<evidence type="ECO:0000259" key="13">
    <source>
        <dbReference type="Pfam" id="PF22599"/>
    </source>
</evidence>
<evidence type="ECO:0000259" key="12">
    <source>
        <dbReference type="Pfam" id="PF21760"/>
    </source>
</evidence>
<comment type="subunit">
    <text evidence="9">Forms a complex with SecF. Part of the essential Sec protein translocation apparatus which comprises SecA, SecYEG and auxiliary proteins SecDF. Other proteins may also be involved.</text>
</comment>
<feature type="transmembrane region" description="Helical" evidence="9">
    <location>
        <begin position="439"/>
        <end position="464"/>
    </location>
</feature>
<comment type="caution">
    <text evidence="9">Lacks conserved residue(s) required for the propagation of feature annotation.</text>
</comment>
<comment type="function">
    <text evidence="9">Part of the Sec protein translocase complex. Interacts with the SecYEG preprotein conducting channel. SecDF uses the proton motive force (PMF) to complete protein translocation after the ATP-dependent function of SecA.</text>
</comment>
<feature type="domain" description="SecDF P1 head subdomain" evidence="13">
    <location>
        <begin position="257"/>
        <end position="366"/>
    </location>
</feature>
<evidence type="ECO:0000256" key="4">
    <source>
        <dbReference type="ARBA" id="ARBA00022692"/>
    </source>
</evidence>
<evidence type="ECO:0000256" key="1">
    <source>
        <dbReference type="ARBA" id="ARBA00004651"/>
    </source>
</evidence>
<name>A0ABV7YEJ3_9ACTN</name>
<dbReference type="Pfam" id="PF07549">
    <property type="entry name" value="Sec_GG"/>
    <property type="match status" value="1"/>
</dbReference>
<dbReference type="Proteomes" id="UP001595699">
    <property type="component" value="Unassembled WGS sequence"/>
</dbReference>
<evidence type="ECO:0000256" key="3">
    <source>
        <dbReference type="ARBA" id="ARBA00022475"/>
    </source>
</evidence>
<dbReference type="HAMAP" id="MF_01463_B">
    <property type="entry name" value="SecD_B"/>
    <property type="match status" value="1"/>
</dbReference>
<comment type="similarity">
    <text evidence="9">Belongs to the SecD/SecF family. SecD subfamily.</text>
</comment>
<dbReference type="Pfam" id="PF21760">
    <property type="entry name" value="SecD_1st"/>
    <property type="match status" value="1"/>
</dbReference>
<dbReference type="Gene3D" id="3.30.1360.200">
    <property type="match status" value="1"/>
</dbReference>
<comment type="subcellular location">
    <subcellularLocation>
        <location evidence="1 9">Cell membrane</location>
        <topology evidence="1 9">Multi-pass membrane protein</topology>
    </subcellularLocation>
</comment>
<dbReference type="InterPro" id="IPR054384">
    <property type="entry name" value="SecDF_P1_head"/>
</dbReference>
<dbReference type="InterPro" id="IPR055344">
    <property type="entry name" value="SecD_SecF_C_bact"/>
</dbReference>
<evidence type="ECO:0000256" key="10">
    <source>
        <dbReference type="SAM" id="MobiDB-lite"/>
    </source>
</evidence>
<sequence length="584" mass="60557">MATTTKRPHPWRALLALLAALVVGFVVMALLGAWTPRLGLDLRGGTSITLTARPAAGQGPITPDQLNEAVDIIRNRIGAISEAEVTTQGNEHIIVEVPGVGRDEIVRLVGQTAQMRFRQVLAVQAASLPPAPTPTPSPSATGPTPNPTATGTAAPQPSVTPSGTATPQPTPSATATNAGRAVTSALLAQGTASPSPSPSATASTPATPATPAPSGPLKIATTPANEAQLAALAKYKCDDYDAAKDDPNQPLLTCDRDGSQSFVLGPAIILGSEIADATPGLPQQEINWQVSLKFKNQGPKKLAQASREMYQLDPPLNSFAIVLDGKVISYPNFEEPIPGGEASITGNFTQVQATDLANVLKYGALPLAFEASEVSTVTPTLGADQLTGGLTAGIIGLGLVVIFSFLYYRGLGLVVVASLAVAAAMTFAAVVLLGEAQGFTLTLAGIAGLIVAIGITADSFVVFFERLRDEIREGKTLRSAVDSGWNRARRTILAADSVSLLAAVVLYVLSVGNVRGFAYALGLTTIVDLIVVFLFTKPLVTLLSRTKFFGEGHRLSGLDPSRLGVSKAKLTGAFGRRTPAPREA</sequence>
<dbReference type="Pfam" id="PF22599">
    <property type="entry name" value="SecDF_P1_head"/>
    <property type="match status" value="1"/>
</dbReference>
<dbReference type="InterPro" id="IPR022646">
    <property type="entry name" value="SecD/SecF_CS"/>
</dbReference>
<feature type="domain" description="Protein export membrane protein SecD/SecF C-terminal" evidence="11">
    <location>
        <begin position="369"/>
        <end position="544"/>
    </location>
</feature>
<keyword evidence="3 9" id="KW-1003">Cell membrane</keyword>
<keyword evidence="5 9" id="KW-0653">Protein transport</keyword>
<gene>
    <name evidence="9 14" type="primary">secD</name>
    <name evidence="14" type="ORF">ACFOUW_20490</name>
</gene>
<dbReference type="SUPFAM" id="SSF82866">
    <property type="entry name" value="Multidrug efflux transporter AcrB transmembrane domain"/>
    <property type="match status" value="1"/>
</dbReference>
<evidence type="ECO:0000256" key="6">
    <source>
        <dbReference type="ARBA" id="ARBA00022989"/>
    </source>
</evidence>
<dbReference type="InterPro" id="IPR048631">
    <property type="entry name" value="SecD_1st"/>
</dbReference>
<feature type="domain" description="Protein translocase subunit SecDF P1" evidence="12">
    <location>
        <begin position="67"/>
        <end position="120"/>
    </location>
</feature>
<dbReference type="PANTHER" id="PTHR30081:SF1">
    <property type="entry name" value="PROTEIN TRANSLOCASE SUBUNIT SECD"/>
    <property type="match status" value="1"/>
</dbReference>
<feature type="transmembrane region" description="Helical" evidence="9">
    <location>
        <begin position="413"/>
        <end position="433"/>
    </location>
</feature>
<feature type="transmembrane region" description="Helical" evidence="9">
    <location>
        <begin position="516"/>
        <end position="535"/>
    </location>
</feature>
<evidence type="ECO:0000256" key="2">
    <source>
        <dbReference type="ARBA" id="ARBA00022448"/>
    </source>
</evidence>
<keyword evidence="7 9" id="KW-0811">Translocation</keyword>
<keyword evidence="15" id="KW-1185">Reference proteome</keyword>
<dbReference type="InterPro" id="IPR005791">
    <property type="entry name" value="SecD"/>
</dbReference>
<dbReference type="InterPro" id="IPR022813">
    <property type="entry name" value="SecD/SecF_arch_bac"/>
</dbReference>
<evidence type="ECO:0000313" key="14">
    <source>
        <dbReference type="EMBL" id="MFC3763233.1"/>
    </source>
</evidence>
<evidence type="ECO:0000259" key="11">
    <source>
        <dbReference type="Pfam" id="PF02355"/>
    </source>
</evidence>
<feature type="compositionally biased region" description="Low complexity" evidence="10">
    <location>
        <begin position="191"/>
        <end position="207"/>
    </location>
</feature>
<dbReference type="PANTHER" id="PTHR30081">
    <property type="entry name" value="PROTEIN-EXPORT MEMBRANE PROTEIN SEC"/>
    <property type="match status" value="1"/>
</dbReference>
<feature type="compositionally biased region" description="Low complexity" evidence="10">
    <location>
        <begin position="138"/>
        <end position="178"/>
    </location>
</feature>
<feature type="region of interest" description="Disordered" evidence="10">
    <location>
        <begin position="128"/>
        <end position="219"/>
    </location>
</feature>
<keyword evidence="4 9" id="KW-0812">Transmembrane</keyword>
<organism evidence="14 15">
    <name type="scientific">Tenggerimyces flavus</name>
    <dbReference type="NCBI Taxonomy" id="1708749"/>
    <lineage>
        <taxon>Bacteria</taxon>
        <taxon>Bacillati</taxon>
        <taxon>Actinomycetota</taxon>
        <taxon>Actinomycetes</taxon>
        <taxon>Propionibacteriales</taxon>
        <taxon>Nocardioidaceae</taxon>
        <taxon>Tenggerimyces</taxon>
    </lineage>
</organism>
<dbReference type="NCBIfam" id="TIGR00916">
    <property type="entry name" value="2A0604s01"/>
    <property type="match status" value="1"/>
</dbReference>
<evidence type="ECO:0000256" key="8">
    <source>
        <dbReference type="ARBA" id="ARBA00023136"/>
    </source>
</evidence>
<evidence type="ECO:0000256" key="9">
    <source>
        <dbReference type="HAMAP-Rule" id="MF_01463"/>
    </source>
</evidence>
<reference evidence="15" key="1">
    <citation type="journal article" date="2019" name="Int. J. Syst. Evol. Microbiol.">
        <title>The Global Catalogue of Microorganisms (GCM) 10K type strain sequencing project: providing services to taxonomists for standard genome sequencing and annotation.</title>
        <authorList>
            <consortium name="The Broad Institute Genomics Platform"/>
            <consortium name="The Broad Institute Genome Sequencing Center for Infectious Disease"/>
            <person name="Wu L."/>
            <person name="Ma J."/>
        </authorList>
    </citation>
    <scope>NUCLEOTIDE SEQUENCE [LARGE SCALE GENOMIC DNA]</scope>
    <source>
        <strain evidence="15">CGMCC 4.7241</strain>
    </source>
</reference>
<protein>
    <recommendedName>
        <fullName evidence="9">Protein translocase subunit SecD</fullName>
    </recommendedName>
</protein>
<evidence type="ECO:0000256" key="5">
    <source>
        <dbReference type="ARBA" id="ARBA00022927"/>
    </source>
</evidence>
<dbReference type="Gene3D" id="1.20.1640.10">
    <property type="entry name" value="Multidrug efflux transporter AcrB transmembrane domain"/>
    <property type="match status" value="1"/>
</dbReference>
<feature type="transmembrane region" description="Helical" evidence="9">
    <location>
        <begin position="386"/>
        <end position="406"/>
    </location>
</feature>